<keyword evidence="2" id="KW-0540">Nuclease</keyword>
<name>A0A4R4RL92_9ACTN</name>
<dbReference type="CDD" id="cd06260">
    <property type="entry name" value="DUF820-like"/>
    <property type="match status" value="1"/>
</dbReference>
<accession>A0A4R4RL92</accession>
<keyword evidence="2" id="KW-0255">Endonuclease</keyword>
<reference evidence="2 3" key="1">
    <citation type="submission" date="2019-02" db="EMBL/GenBank/DDBJ databases">
        <title>Draft genome sequences of novel Actinobacteria.</title>
        <authorList>
            <person name="Sahin N."/>
            <person name="Ay H."/>
            <person name="Saygin H."/>
        </authorList>
    </citation>
    <scope>NUCLEOTIDE SEQUENCE [LARGE SCALE GENOMIC DNA]</scope>
    <source>
        <strain evidence="2 3">KC603</strain>
    </source>
</reference>
<dbReference type="Gene3D" id="3.90.1570.10">
    <property type="entry name" value="tt1808, chain A"/>
    <property type="match status" value="1"/>
</dbReference>
<dbReference type="SUPFAM" id="SSF52980">
    <property type="entry name" value="Restriction endonuclease-like"/>
    <property type="match status" value="1"/>
</dbReference>
<dbReference type="OrthoDB" id="9799703at2"/>
<gene>
    <name evidence="2" type="ORF">E1212_15800</name>
</gene>
<sequence>MTTMMERPRAVDGWTVADLEDFPDDGLRYELVDGTLLVSPSPRPIHQEALLELAVLLRAAATPSMKVYIAPLDWQPNDTTSLEPDVLVLRRDHVGERRITAPLTLAVEVLSPSTRRYDAVLKTSVYAEHGVESYWLVDPVEPSILAYELKDGAYVEVGRATGGQSLTLEKPFEVTVTPKSLVSG</sequence>
<evidence type="ECO:0000313" key="3">
    <source>
        <dbReference type="Proteomes" id="UP000295621"/>
    </source>
</evidence>
<dbReference type="PANTHER" id="PTHR35400:SF3">
    <property type="entry name" value="SLL1072 PROTEIN"/>
    <property type="match status" value="1"/>
</dbReference>
<proteinExistence type="predicted"/>
<dbReference type="EMBL" id="SMKL01000033">
    <property type="protein sequence ID" value="TDC50184.1"/>
    <property type="molecule type" value="Genomic_DNA"/>
</dbReference>
<dbReference type="Proteomes" id="UP000295621">
    <property type="component" value="Unassembled WGS sequence"/>
</dbReference>
<dbReference type="InterPro" id="IPR012296">
    <property type="entry name" value="Nuclease_put_TT1808"/>
</dbReference>
<keyword evidence="2" id="KW-0378">Hydrolase</keyword>
<comment type="caution">
    <text evidence="2">The sequence shown here is derived from an EMBL/GenBank/DDBJ whole genome shotgun (WGS) entry which is preliminary data.</text>
</comment>
<dbReference type="Pfam" id="PF05685">
    <property type="entry name" value="Uma2"/>
    <property type="match status" value="1"/>
</dbReference>
<organism evidence="2 3">
    <name type="scientific">Jiangella ureilytica</name>
    <dbReference type="NCBI Taxonomy" id="2530374"/>
    <lineage>
        <taxon>Bacteria</taxon>
        <taxon>Bacillati</taxon>
        <taxon>Actinomycetota</taxon>
        <taxon>Actinomycetes</taxon>
        <taxon>Jiangellales</taxon>
        <taxon>Jiangellaceae</taxon>
        <taxon>Jiangella</taxon>
    </lineage>
</organism>
<evidence type="ECO:0000313" key="2">
    <source>
        <dbReference type="EMBL" id="TDC50184.1"/>
    </source>
</evidence>
<evidence type="ECO:0000259" key="1">
    <source>
        <dbReference type="Pfam" id="PF05685"/>
    </source>
</evidence>
<dbReference type="GO" id="GO:0004519">
    <property type="term" value="F:endonuclease activity"/>
    <property type="evidence" value="ECO:0007669"/>
    <property type="project" value="UniProtKB-KW"/>
</dbReference>
<protein>
    <submittedName>
        <fullName evidence="2">Uma2 family endonuclease</fullName>
    </submittedName>
</protein>
<dbReference type="InterPro" id="IPR011335">
    <property type="entry name" value="Restrct_endonuc-II-like"/>
</dbReference>
<feature type="domain" description="Putative restriction endonuclease" evidence="1">
    <location>
        <begin position="17"/>
        <end position="173"/>
    </location>
</feature>
<keyword evidence="3" id="KW-1185">Reference proteome</keyword>
<dbReference type="AlphaFoldDB" id="A0A4R4RL92"/>
<dbReference type="InterPro" id="IPR008538">
    <property type="entry name" value="Uma2"/>
</dbReference>
<dbReference type="PANTHER" id="PTHR35400">
    <property type="entry name" value="SLR1083 PROTEIN"/>
    <property type="match status" value="1"/>
</dbReference>